<evidence type="ECO:0000313" key="3">
    <source>
        <dbReference type="Proteomes" id="UP000006178"/>
    </source>
</evidence>
<dbReference type="PATRIC" id="fig|1094508.3.peg.2800"/>
<feature type="domain" description="SAF" evidence="1">
    <location>
        <begin position="36"/>
        <end position="98"/>
    </location>
</feature>
<dbReference type="BioCyc" id="TSAC1094508:GLMA-2818-MONOMER"/>
<keyword evidence="3" id="KW-1185">Reference proteome</keyword>
<dbReference type="EMBL" id="CP003185">
    <property type="protein sequence ID" value="AFK94319.1"/>
    <property type="molecule type" value="Genomic_DNA"/>
</dbReference>
<gene>
    <name evidence="2" type="ordered locus">Tsac_2772</name>
</gene>
<dbReference type="AlphaFoldDB" id="I3WBW8"/>
<organism evidence="2 3">
    <name type="scientific">Thermoanaerobacterium saccharolyticum (strain DSM 8691 / JW/SL-YS485)</name>
    <dbReference type="NCBI Taxonomy" id="1094508"/>
    <lineage>
        <taxon>Bacteria</taxon>
        <taxon>Bacillati</taxon>
        <taxon>Bacillota</taxon>
        <taxon>Clostridia</taxon>
        <taxon>Thermoanaerobacterales</taxon>
        <taxon>Thermoanaerobacteraceae</taxon>
        <taxon>Thermoanaerobacterium</taxon>
    </lineage>
</organism>
<evidence type="ECO:0000259" key="1">
    <source>
        <dbReference type="SMART" id="SM00858"/>
    </source>
</evidence>
<sequence>MRKILLIIGILLIILGVFTFLFKNNAIINKIQISNFPVVVAKTDISQGTVLTSDSVTVINIPRAYILKGAFPNPNLVIGQTSNTNIYSGEQIIDKMLEKKENNPDERIISVKINLDTAVGGDIKQNDKIDLYFKDKSNADSTGVLIAKGVRVIEIRDGNGNLITSRNLQATTVATNQIPAYVILKTDIDTANRIYGVMNNGYFYILKYTD</sequence>
<accession>I3WBW8</accession>
<dbReference type="RefSeq" id="WP_014759590.1">
    <property type="nucleotide sequence ID" value="NC_017998.1"/>
</dbReference>
<dbReference type="CDD" id="cd11614">
    <property type="entry name" value="SAF_CpaB_FlgA_like"/>
    <property type="match status" value="1"/>
</dbReference>
<dbReference type="SMART" id="SM00858">
    <property type="entry name" value="SAF"/>
    <property type="match status" value="1"/>
</dbReference>
<dbReference type="Pfam" id="PF08666">
    <property type="entry name" value="SAF"/>
    <property type="match status" value="1"/>
</dbReference>
<dbReference type="Gene3D" id="3.90.1210.10">
    <property type="entry name" value="Antifreeze-like/N-acetylneuraminic acid synthase C-terminal domain"/>
    <property type="match status" value="1"/>
</dbReference>
<reference evidence="2 3" key="1">
    <citation type="journal article" date="2014" name="Appl. Environ. Microbiol.">
        <title>Profile of Secreted Hydrolases, Associated Proteins, and SlpA in Thermoanaerobacterium saccharolyticum during the Degradation of Hemicellulose.</title>
        <authorList>
            <person name="Currie D.H."/>
            <person name="Guss A.M."/>
            <person name="Herring C.D."/>
            <person name="Giannone R.J."/>
            <person name="Johnson C.M."/>
            <person name="Lankford P.K."/>
            <person name="Brown S.D."/>
            <person name="Hettich R.L."/>
            <person name="Lynd L.R."/>
        </authorList>
    </citation>
    <scope>NUCLEOTIDE SEQUENCE [LARGE SCALE GENOMIC DNA]</scope>
    <source>
        <strain evidence="3">DSM 8691 / JW/SL-YS485</strain>
    </source>
</reference>
<evidence type="ECO:0000313" key="2">
    <source>
        <dbReference type="EMBL" id="AFK94319.1"/>
    </source>
</evidence>
<keyword evidence="2" id="KW-0614">Plasmid</keyword>
<dbReference type="Proteomes" id="UP000006178">
    <property type="component" value="Plasmid pMU3262"/>
</dbReference>
<protein>
    <submittedName>
        <fullName evidence="2">SAF domain protein</fullName>
    </submittedName>
</protein>
<name>I3WBW8_THESW</name>
<proteinExistence type="predicted"/>
<dbReference type="InterPro" id="IPR013974">
    <property type="entry name" value="SAF"/>
</dbReference>
<dbReference type="KEGG" id="tsh:Tsac_2772"/>
<geneLocation type="plasmid" evidence="2 3">
    <name>pMU3262</name>
</geneLocation>